<reference evidence="2 4" key="2">
    <citation type="journal article" date="2018" name="Plant J.">
        <title>The Physcomitrella patens chromosome-scale assembly reveals moss genome structure and evolution.</title>
        <authorList>
            <person name="Lang D."/>
            <person name="Ullrich K.K."/>
            <person name="Murat F."/>
            <person name="Fuchs J."/>
            <person name="Jenkins J."/>
            <person name="Haas F.B."/>
            <person name="Piednoel M."/>
            <person name="Gundlach H."/>
            <person name="Van Bel M."/>
            <person name="Meyberg R."/>
            <person name="Vives C."/>
            <person name="Morata J."/>
            <person name="Symeonidi A."/>
            <person name="Hiss M."/>
            <person name="Muchero W."/>
            <person name="Kamisugi Y."/>
            <person name="Saleh O."/>
            <person name="Blanc G."/>
            <person name="Decker E.L."/>
            <person name="van Gessel N."/>
            <person name="Grimwood J."/>
            <person name="Hayes R.D."/>
            <person name="Graham S.W."/>
            <person name="Gunter L.E."/>
            <person name="McDaniel S.F."/>
            <person name="Hoernstein S.N.W."/>
            <person name="Larsson A."/>
            <person name="Li F.W."/>
            <person name="Perroud P.F."/>
            <person name="Phillips J."/>
            <person name="Ranjan P."/>
            <person name="Rokshar D.S."/>
            <person name="Rothfels C.J."/>
            <person name="Schneider L."/>
            <person name="Shu S."/>
            <person name="Stevenson D.W."/>
            <person name="Thummler F."/>
            <person name="Tillich M."/>
            <person name="Villarreal Aguilar J.C."/>
            <person name="Widiez T."/>
            <person name="Wong G.K."/>
            <person name="Wymore A."/>
            <person name="Zhang Y."/>
            <person name="Zimmer A.D."/>
            <person name="Quatrano R.S."/>
            <person name="Mayer K.F.X."/>
            <person name="Goodstein D."/>
            <person name="Casacuberta J.M."/>
            <person name="Vandepoele K."/>
            <person name="Reski R."/>
            <person name="Cuming A.C."/>
            <person name="Tuskan G.A."/>
            <person name="Maumus F."/>
            <person name="Salse J."/>
            <person name="Schmutz J."/>
            <person name="Rensing S.A."/>
        </authorList>
    </citation>
    <scope>NUCLEOTIDE SEQUENCE [LARGE SCALE GENOMIC DNA]</scope>
    <source>
        <strain evidence="3 4">cv. Gransden 2004</strain>
    </source>
</reference>
<name>A9RV70_PHYPA</name>
<dbReference type="EnsemblPlants" id="Pp3c2_15450V3.2">
    <property type="protein sequence ID" value="Pp3c2_15450V3.2"/>
    <property type="gene ID" value="Pp3c2_15450"/>
</dbReference>
<feature type="compositionally biased region" description="Polar residues" evidence="1">
    <location>
        <begin position="668"/>
        <end position="677"/>
    </location>
</feature>
<evidence type="ECO:0000313" key="2">
    <source>
        <dbReference type="EMBL" id="PNR59929.1"/>
    </source>
</evidence>
<dbReference type="Pfam" id="PF04801">
    <property type="entry name" value="RPC5"/>
    <property type="match status" value="1"/>
</dbReference>
<dbReference type="GO" id="GO:0006351">
    <property type="term" value="P:DNA-templated transcription"/>
    <property type="evidence" value="ECO:0007669"/>
    <property type="project" value="InterPro"/>
</dbReference>
<dbReference type="PaxDb" id="3218-PP1S30_257V6.2"/>
<dbReference type="OMA" id="GQAHETM"/>
<feature type="compositionally biased region" description="Polar residues" evidence="1">
    <location>
        <begin position="623"/>
        <end position="635"/>
    </location>
</feature>
<dbReference type="AlphaFoldDB" id="A9RV70"/>
<feature type="compositionally biased region" description="Acidic residues" evidence="1">
    <location>
        <begin position="321"/>
        <end position="332"/>
    </location>
</feature>
<evidence type="ECO:0008006" key="5">
    <source>
        <dbReference type="Google" id="ProtNLM"/>
    </source>
</evidence>
<evidence type="ECO:0000313" key="4">
    <source>
        <dbReference type="Proteomes" id="UP000006727"/>
    </source>
</evidence>
<dbReference type="EnsemblPlants" id="Pp3c2_15450V3.4">
    <property type="protein sequence ID" value="Pp3c2_15450V3.4"/>
    <property type="gene ID" value="Pp3c2_15450"/>
</dbReference>
<dbReference type="InterPro" id="IPR006886">
    <property type="entry name" value="RNA_pol_III_Rpc5"/>
</dbReference>
<feature type="region of interest" description="Disordered" evidence="1">
    <location>
        <begin position="1"/>
        <end position="79"/>
    </location>
</feature>
<dbReference type="GeneID" id="112278847"/>
<feature type="region of interest" description="Disordered" evidence="1">
    <location>
        <begin position="607"/>
        <end position="677"/>
    </location>
</feature>
<reference evidence="3" key="3">
    <citation type="submission" date="2020-12" db="UniProtKB">
        <authorList>
            <consortium name="EnsemblPlants"/>
        </authorList>
    </citation>
    <scope>IDENTIFICATION</scope>
</reference>
<feature type="compositionally biased region" description="Basic and acidic residues" evidence="1">
    <location>
        <begin position="147"/>
        <end position="162"/>
    </location>
</feature>
<dbReference type="STRING" id="3218.A9RV70"/>
<dbReference type="RefSeq" id="XP_024368465.1">
    <property type="nucleotide sequence ID" value="XM_024512697.2"/>
</dbReference>
<dbReference type="EnsemblPlants" id="Pp3c2_15450V3.5">
    <property type="protein sequence ID" value="Pp3c2_15450V3.5"/>
    <property type="gene ID" value="Pp3c2_15450"/>
</dbReference>
<evidence type="ECO:0000313" key="3">
    <source>
        <dbReference type="EnsemblPlants" id="Pp3c2_15450V3.1"/>
    </source>
</evidence>
<gene>
    <name evidence="3" type="primary">LOC112278847</name>
    <name evidence="2" type="ORF">PHYPA_002721</name>
</gene>
<keyword evidence="4" id="KW-1185">Reference proteome</keyword>
<dbReference type="GO" id="GO:0005666">
    <property type="term" value="C:RNA polymerase III complex"/>
    <property type="evidence" value="ECO:0000318"/>
    <property type="project" value="GO_Central"/>
</dbReference>
<accession>A9RV70</accession>
<dbReference type="PANTHER" id="PTHR12069">
    <property type="entry name" value="DNA-DIRECTED RNA POLYMERASES III 80 KDA POLYPEPTIDE RNA POLYMERASE III SUBUNIT 5"/>
    <property type="match status" value="1"/>
</dbReference>
<feature type="region of interest" description="Disordered" evidence="1">
    <location>
        <begin position="314"/>
        <end position="334"/>
    </location>
</feature>
<dbReference type="Gramene" id="Pp3c2_15450V3.2">
    <property type="protein sequence ID" value="Pp3c2_15450V3.2"/>
    <property type="gene ID" value="Pp3c2_15450"/>
</dbReference>
<dbReference type="eggNOG" id="KOG2354">
    <property type="taxonomic scope" value="Eukaryota"/>
</dbReference>
<proteinExistence type="predicted"/>
<dbReference type="Proteomes" id="UP000006727">
    <property type="component" value="Chromosome 2"/>
</dbReference>
<dbReference type="Gramene" id="Pp3c2_15450V3.1">
    <property type="protein sequence ID" value="Pp3c2_15450V3.1"/>
    <property type="gene ID" value="Pp3c2_15450"/>
</dbReference>
<protein>
    <recommendedName>
        <fullName evidence="5">DNA-directed RNA polymerase III subunit RPC5</fullName>
    </recommendedName>
</protein>
<dbReference type="HOGENOM" id="CLU_021012_0_0_1"/>
<dbReference type="Gramene" id="Pp3c2_15450V3.6">
    <property type="protein sequence ID" value="Pp3c2_15450V3.6"/>
    <property type="gene ID" value="Pp3c2_15450"/>
</dbReference>
<dbReference type="EMBL" id="ABEU02000002">
    <property type="protein sequence ID" value="PNR59929.1"/>
    <property type="molecule type" value="Genomic_DNA"/>
</dbReference>
<dbReference type="Gramene" id="Pp3c2_15450V3.4">
    <property type="protein sequence ID" value="Pp3c2_15450V3.4"/>
    <property type="gene ID" value="Pp3c2_15450"/>
</dbReference>
<dbReference type="Gramene" id="Pp3c2_15450V3.5">
    <property type="protein sequence ID" value="Pp3c2_15450V3.5"/>
    <property type="gene ID" value="Pp3c2_15450"/>
</dbReference>
<dbReference type="PANTHER" id="PTHR12069:SF0">
    <property type="entry name" value="DNA-DIRECTED RNA POLYMERASE III SUBUNIT RPC5"/>
    <property type="match status" value="1"/>
</dbReference>
<sequence length="832" mass="91061">MAAPGGEDVEMADAAEGSGPSVFALLNPKREPAAAAPSKGKFVPKVKARPGARVRTRPSAQTEPKVETAPVPVNGESAIPMVVGDNAKTSSSMDTKGAGEIPLLTVKAEPDVVKSEPTDGVPLLNAKEEPCDEADLKLKLESDMSKQSIKEEVKEEPPSVKEVDDELKDEPMVVDSVVSKPGVDRVVREIDVFLTPRVDPETNLYVLQYPLRPYWRPYNLEERCLEVRIKPQQTKFEVDLDIDTTSENYDQDREQHLQIEKQTLASSKVAMTTSYAIGILRGNRLHLNPVQAVVQFRPSMKYIDEYDAAKKKSNKEAGIADGDEEELFDAEPPESKTELTLLQVNVRRRETERQEATRLQSHAYLKQLDEAEAWIPLEPHGTDSPITEGIRQKMVTSTQDRINFNLSPDAYLNTLVPGRASTSTAGSLIEDGSGNVGISRSHLETLVLPEVRFEYLLRVSRVQVLQFERLMKMAPAGCSDEELLNVLSNFAVLVQGCWVAASHIRPEYRGGLRAMRDYILFLFSKNRVVKHEQLRGLPLTKGALREIMVPIAVQRAGVGWEFQEDTDKSFIKKHQSVVKEQTAQWVNSEPGIVGALVEMNPSFPEVHGFEPSETFEGNKKLNTKSGKQGNSSLVSHSPKPPSGKIQGNKAGPLGEAGPSGDGHDKSNVENGAQGTMSDETRMALPGALKEIFAKHHVCTMQIIVQSLRDMAIERTVANSNPKSAAAAVAAAKAANAPASELTAAVCRVATNIGGVYFLTTLNNPALDPFREVVIALLRKMGPDAGLRKNDILLAFKSAGREAPSATYLKVMKELCYTRGAAWYLKPGDGRPA</sequence>
<dbReference type="OrthoDB" id="340681at2759"/>
<organism evidence="2">
    <name type="scientific">Physcomitrium patens</name>
    <name type="common">Spreading-leaved earth moss</name>
    <name type="synonym">Physcomitrella patens</name>
    <dbReference type="NCBI Taxonomy" id="3218"/>
    <lineage>
        <taxon>Eukaryota</taxon>
        <taxon>Viridiplantae</taxon>
        <taxon>Streptophyta</taxon>
        <taxon>Embryophyta</taxon>
        <taxon>Bryophyta</taxon>
        <taxon>Bryophytina</taxon>
        <taxon>Bryopsida</taxon>
        <taxon>Funariidae</taxon>
        <taxon>Funariales</taxon>
        <taxon>Funariaceae</taxon>
        <taxon>Physcomitrium</taxon>
    </lineage>
</organism>
<reference evidence="2 4" key="1">
    <citation type="journal article" date="2008" name="Science">
        <title>The Physcomitrella genome reveals evolutionary insights into the conquest of land by plants.</title>
        <authorList>
            <person name="Rensing S."/>
            <person name="Lang D."/>
            <person name="Zimmer A."/>
            <person name="Terry A."/>
            <person name="Salamov A."/>
            <person name="Shapiro H."/>
            <person name="Nishiyama T."/>
            <person name="Perroud P.-F."/>
            <person name="Lindquist E."/>
            <person name="Kamisugi Y."/>
            <person name="Tanahashi T."/>
            <person name="Sakakibara K."/>
            <person name="Fujita T."/>
            <person name="Oishi K."/>
            <person name="Shin-I T."/>
            <person name="Kuroki Y."/>
            <person name="Toyoda A."/>
            <person name="Suzuki Y."/>
            <person name="Hashimoto A."/>
            <person name="Yamaguchi K."/>
            <person name="Sugano A."/>
            <person name="Kohara Y."/>
            <person name="Fujiyama A."/>
            <person name="Anterola A."/>
            <person name="Aoki S."/>
            <person name="Ashton N."/>
            <person name="Barbazuk W.B."/>
            <person name="Barker E."/>
            <person name="Bennetzen J."/>
            <person name="Bezanilla M."/>
            <person name="Blankenship R."/>
            <person name="Cho S.H."/>
            <person name="Dutcher S."/>
            <person name="Estelle M."/>
            <person name="Fawcett J.A."/>
            <person name="Gundlach H."/>
            <person name="Hanada K."/>
            <person name="Heyl A."/>
            <person name="Hicks K.A."/>
            <person name="Hugh J."/>
            <person name="Lohr M."/>
            <person name="Mayer K."/>
            <person name="Melkozernov A."/>
            <person name="Murata T."/>
            <person name="Nelson D."/>
            <person name="Pils B."/>
            <person name="Prigge M."/>
            <person name="Reiss B."/>
            <person name="Renner T."/>
            <person name="Rombauts S."/>
            <person name="Rushton P."/>
            <person name="Sanderfoot A."/>
            <person name="Schween G."/>
            <person name="Shiu S.-H."/>
            <person name="Stueber K."/>
            <person name="Theodoulou F.L."/>
            <person name="Tu H."/>
            <person name="Van de Peer Y."/>
            <person name="Verrier P.J."/>
            <person name="Waters E."/>
            <person name="Wood A."/>
            <person name="Yang L."/>
            <person name="Cove D."/>
            <person name="Cuming A."/>
            <person name="Hasebe M."/>
            <person name="Lucas S."/>
            <person name="Mishler D.B."/>
            <person name="Reski R."/>
            <person name="Grigoriev I."/>
            <person name="Quatrano R.S."/>
            <person name="Boore J.L."/>
        </authorList>
    </citation>
    <scope>NUCLEOTIDE SEQUENCE [LARGE SCALE GENOMIC DNA]</scope>
    <source>
        <strain evidence="3 4">cv. Gransden 2004</strain>
    </source>
</reference>
<feature type="compositionally biased region" description="Basic residues" evidence="1">
    <location>
        <begin position="42"/>
        <end position="56"/>
    </location>
</feature>
<dbReference type="EnsemblPlants" id="Pp3c2_15450V3.6">
    <property type="protein sequence ID" value="Pp3c2_15450V3.6"/>
    <property type="gene ID" value="Pp3c2_15450"/>
</dbReference>
<feature type="region of interest" description="Disordered" evidence="1">
    <location>
        <begin position="147"/>
        <end position="167"/>
    </location>
</feature>
<dbReference type="EnsemblPlants" id="Pp3c2_15450V3.1">
    <property type="protein sequence ID" value="Pp3c2_15450V3.1"/>
    <property type="gene ID" value="Pp3c2_15450"/>
</dbReference>
<evidence type="ECO:0000256" key="1">
    <source>
        <dbReference type="SAM" id="MobiDB-lite"/>
    </source>
</evidence>